<feature type="compositionally biased region" description="Low complexity" evidence="1">
    <location>
        <begin position="771"/>
        <end position="782"/>
    </location>
</feature>
<name>A0A2A9MKY8_BESBE</name>
<feature type="compositionally biased region" description="Low complexity" evidence="1">
    <location>
        <begin position="12"/>
        <end position="26"/>
    </location>
</feature>
<feature type="region of interest" description="Disordered" evidence="1">
    <location>
        <begin position="294"/>
        <end position="424"/>
    </location>
</feature>
<evidence type="ECO:0000256" key="1">
    <source>
        <dbReference type="SAM" id="MobiDB-lite"/>
    </source>
</evidence>
<comment type="caution">
    <text evidence="2">The sequence shown here is derived from an EMBL/GenBank/DDBJ whole genome shotgun (WGS) entry which is preliminary data.</text>
</comment>
<sequence length="842" mass="89611">MRKESREREAARPLASRALLSSFSSAEDVERRRVNGDSAPRQPDVSGEDEGTLSTRAGHGEDPRVAGGASYPCFSNLKKPGGCTPPRQAAGQGGRENEASGAACSSLQRRVSWYDDVDGSSSLRRPSSSASLSSHFAAYRLSAQPSSAPCVLSKAAAPASLSPRLPGGGTEGEAACVVTQSAPAAAAAFPAFAPFSTSAAAASLSCGARKTRREGGGKKRTGKHKQRRWVSHQLLVAALRRCMYESGEDLTDTDGGGPGSVVEPPRTSCWQLLQMNAAAYEAFRKGKEDLLLGRRAGKKKGRPHAHEGDRDEAAESEEAEAGGGAGGAEGDEEESRGVNRLARKAEQERRRKQHKLKQNRNQQRHLLVLIREQKLGGGTRARDEDKERERSSHTTAASPLSSGDSAASGVGNPADDKGSSTPSCSLEEQQALLRYLRSQEEYLIAEILRDQERADCFARGVYASRGGRGRGQLRPSVQLLRGVRASFRSVRSLVADSAYLQGFLGTLEAQLLASWDSLNWREASRDAKAERNSSAGDDDADEVPQSSSAELGDARSGPEQSPSAAGQSQQPSPEKEDKGQGVDAEEEWVDAGEGAKKGELVRGFVRVLMFRATGQEEDACATQGGLGFKFMTEVRVADLTGSEACTLQRFLESRRSCRAQATQLLSGSEEPAEALERANPSPAEVSLSGAARLAPGGEPRAADGLFVVWGLDGLQRKLTHGLVALLDDLVSFSVSLEREEFPELTKKNGRAAERLAGRVACEGRGADNDVSGSADAPGSAGARRPRRNRKSQGEEKAVVIARRGSGSHRGMHLAGPPLFSPAAELIKAIGVPYKRTRGQQEL</sequence>
<gene>
    <name evidence="2" type="ORF">BESB_048680</name>
</gene>
<feature type="compositionally biased region" description="Basic and acidic residues" evidence="1">
    <location>
        <begin position="380"/>
        <end position="392"/>
    </location>
</feature>
<feature type="compositionally biased region" description="Low complexity" evidence="1">
    <location>
        <begin position="558"/>
        <end position="572"/>
    </location>
</feature>
<accession>A0A2A9MKY8</accession>
<dbReference type="GeneID" id="40309798"/>
<feature type="region of interest" description="Disordered" evidence="1">
    <location>
        <begin position="1"/>
        <end position="104"/>
    </location>
</feature>
<feature type="region of interest" description="Disordered" evidence="1">
    <location>
        <begin position="662"/>
        <end position="687"/>
    </location>
</feature>
<feature type="compositionally biased region" description="Basic and acidic residues" evidence="1">
    <location>
        <begin position="304"/>
        <end position="313"/>
    </location>
</feature>
<feature type="region of interest" description="Disordered" evidence="1">
    <location>
        <begin position="763"/>
        <end position="796"/>
    </location>
</feature>
<feature type="region of interest" description="Disordered" evidence="1">
    <location>
        <begin position="528"/>
        <end position="593"/>
    </location>
</feature>
<feature type="compositionally biased region" description="Polar residues" evidence="1">
    <location>
        <begin position="393"/>
        <end position="405"/>
    </location>
</feature>
<dbReference type="RefSeq" id="XP_029220685.1">
    <property type="nucleotide sequence ID" value="XM_029363319.1"/>
</dbReference>
<dbReference type="VEuPathDB" id="ToxoDB:BESB_048680"/>
<feature type="compositionally biased region" description="Basic residues" evidence="1">
    <location>
        <begin position="218"/>
        <end position="227"/>
    </location>
</feature>
<feature type="region of interest" description="Disordered" evidence="1">
    <location>
        <begin position="206"/>
        <end position="227"/>
    </location>
</feature>
<dbReference type="EMBL" id="NWUJ01000003">
    <property type="protein sequence ID" value="PFH36676.1"/>
    <property type="molecule type" value="Genomic_DNA"/>
</dbReference>
<proteinExistence type="predicted"/>
<organism evidence="2 3">
    <name type="scientific">Besnoitia besnoiti</name>
    <name type="common">Apicomplexan protozoan</name>
    <dbReference type="NCBI Taxonomy" id="94643"/>
    <lineage>
        <taxon>Eukaryota</taxon>
        <taxon>Sar</taxon>
        <taxon>Alveolata</taxon>
        <taxon>Apicomplexa</taxon>
        <taxon>Conoidasida</taxon>
        <taxon>Coccidia</taxon>
        <taxon>Eucoccidiorida</taxon>
        <taxon>Eimeriorina</taxon>
        <taxon>Sarcocystidae</taxon>
        <taxon>Besnoitia</taxon>
    </lineage>
</organism>
<dbReference type="Proteomes" id="UP000224006">
    <property type="component" value="Chromosome III"/>
</dbReference>
<evidence type="ECO:0000313" key="2">
    <source>
        <dbReference type="EMBL" id="PFH36676.1"/>
    </source>
</evidence>
<dbReference type="OrthoDB" id="332797at2759"/>
<keyword evidence="3" id="KW-1185">Reference proteome</keyword>
<evidence type="ECO:0000313" key="3">
    <source>
        <dbReference type="Proteomes" id="UP000224006"/>
    </source>
</evidence>
<feature type="compositionally biased region" description="Basic and acidic residues" evidence="1">
    <location>
        <begin position="1"/>
        <end position="11"/>
    </location>
</feature>
<reference evidence="2 3" key="1">
    <citation type="submission" date="2017-09" db="EMBL/GenBank/DDBJ databases">
        <title>Genome sequencing of Besnoitia besnoiti strain Bb-Ger1.</title>
        <authorList>
            <person name="Schares G."/>
            <person name="Venepally P."/>
            <person name="Lorenzi H.A."/>
        </authorList>
    </citation>
    <scope>NUCLEOTIDE SEQUENCE [LARGE SCALE GENOMIC DNA]</scope>
    <source>
        <strain evidence="2 3">Bb-Ger1</strain>
    </source>
</reference>
<protein>
    <submittedName>
        <fullName evidence="2">Uncharacterized protein</fullName>
    </submittedName>
</protein>
<dbReference type="KEGG" id="bbes:BESB_048680"/>
<dbReference type="AlphaFoldDB" id="A0A2A9MKY8"/>